<keyword evidence="3" id="KW-1185">Reference proteome</keyword>
<organism evidence="2 3">
    <name type="scientific">Zoarces viviparus</name>
    <name type="common">Viviparous eelpout</name>
    <name type="synonym">Blennius viviparus</name>
    <dbReference type="NCBI Taxonomy" id="48416"/>
    <lineage>
        <taxon>Eukaryota</taxon>
        <taxon>Metazoa</taxon>
        <taxon>Chordata</taxon>
        <taxon>Craniata</taxon>
        <taxon>Vertebrata</taxon>
        <taxon>Euteleostomi</taxon>
        <taxon>Actinopterygii</taxon>
        <taxon>Neopterygii</taxon>
        <taxon>Teleostei</taxon>
        <taxon>Neoteleostei</taxon>
        <taxon>Acanthomorphata</taxon>
        <taxon>Eupercaria</taxon>
        <taxon>Perciformes</taxon>
        <taxon>Cottioidei</taxon>
        <taxon>Zoarcales</taxon>
        <taxon>Zoarcidae</taxon>
        <taxon>Zoarcinae</taxon>
        <taxon>Zoarces</taxon>
    </lineage>
</organism>
<evidence type="ECO:0000256" key="1">
    <source>
        <dbReference type="SAM" id="MobiDB-lite"/>
    </source>
</evidence>
<dbReference type="InterPro" id="IPR010326">
    <property type="entry name" value="EXOC3/Sec6"/>
</dbReference>
<dbReference type="PANTHER" id="PTHR21292:SF12">
    <property type="entry name" value="EXOCYST COMPLEX COMPONENT 3-LIKE PROTEIN"/>
    <property type="match status" value="1"/>
</dbReference>
<dbReference type="PANTHER" id="PTHR21292">
    <property type="entry name" value="EXOCYST COMPLEX COMPONENT SEC6-RELATED"/>
    <property type="match status" value="1"/>
</dbReference>
<dbReference type="GO" id="GO:0006887">
    <property type="term" value="P:exocytosis"/>
    <property type="evidence" value="ECO:0007669"/>
    <property type="project" value="InterPro"/>
</dbReference>
<dbReference type="Proteomes" id="UP001488805">
    <property type="component" value="Unassembled WGS sequence"/>
</dbReference>
<evidence type="ECO:0008006" key="4">
    <source>
        <dbReference type="Google" id="ProtNLM"/>
    </source>
</evidence>
<reference evidence="2 3" key="1">
    <citation type="journal article" date="2024" name="Genome Biol. Evol.">
        <title>Chromosome-level genome assembly of the viviparous eelpout Zoarces viviparus.</title>
        <authorList>
            <person name="Fuhrmann N."/>
            <person name="Brasseur M.V."/>
            <person name="Bakowski C.E."/>
            <person name="Podsiadlowski L."/>
            <person name="Prost S."/>
            <person name="Krehenwinkel H."/>
            <person name="Mayer C."/>
        </authorList>
    </citation>
    <scope>NUCLEOTIDE SEQUENCE [LARGE SCALE GENOMIC DNA]</scope>
    <source>
        <strain evidence="2">NO-MEL_2022_Ind0_liver</strain>
    </source>
</reference>
<dbReference type="GO" id="GO:0051601">
    <property type="term" value="P:exocyst localization"/>
    <property type="evidence" value="ECO:0007669"/>
    <property type="project" value="TreeGrafter"/>
</dbReference>
<sequence length="551" mass="63640">MKRFKGLKSVRNDRRPLVESNNDDIQDDTDLACDNAPTQKTLNSHEEGGQQSEEEITPPMTLQEAAHLLSVAPDALTSEDGPLSSTRPDLSAERLVVHLMKISVDQHFPKTPADVDQNLQRHLLNVQDTVREQLVSRDPRLHSEGLIQCYHRRIFEHLDDLLQNISSSQNHLLLIKWALQTYLSQDLLGHPELQYMDPINKVDLLLFTQWVSRAEEQFLKTVKTETTRYLENILQNERSYEAHDELYVDTIQCIDAVPRQTLKISSRLSDQVQEVCLRELLTFLTRYRDEQTDILAKTAKMDKPETKQFFKTLNNCKKLKQHIHTKAIQTKESPLKDIMTKAVAMLENMEAFTLKLLMEIVADIAESHLKKYFKSGNREFLHLIDEVKRLFSELSDYQEVQTGVMDEAYKLIAHIYFKRLIKISQRKLRQSWHPDVGQEVAKDAVLLHNNISYLVPGVGQWNVMLLTVEELLDCKSLDATKMTVGSMQKECYKRSEDLKLLPALLQWKGLPRWQIREVQNVLEDLPGFQPRPTSASCLTRLLSCCTRESTS</sequence>
<dbReference type="EMBL" id="JBCEZU010000067">
    <property type="protein sequence ID" value="KAK9534181.1"/>
    <property type="molecule type" value="Genomic_DNA"/>
</dbReference>
<evidence type="ECO:0000313" key="3">
    <source>
        <dbReference type="Proteomes" id="UP001488805"/>
    </source>
</evidence>
<feature type="compositionally biased region" description="Acidic residues" evidence="1">
    <location>
        <begin position="21"/>
        <end position="31"/>
    </location>
</feature>
<name>A0AAW1FI45_ZOAVI</name>
<gene>
    <name evidence="2" type="ORF">VZT92_009244</name>
</gene>
<dbReference type="GO" id="GO:0000145">
    <property type="term" value="C:exocyst"/>
    <property type="evidence" value="ECO:0007669"/>
    <property type="project" value="InterPro"/>
</dbReference>
<comment type="caution">
    <text evidence="2">The sequence shown here is derived from an EMBL/GenBank/DDBJ whole genome shotgun (WGS) entry which is preliminary data.</text>
</comment>
<dbReference type="AlphaFoldDB" id="A0AAW1FI45"/>
<accession>A0AAW1FI45</accession>
<proteinExistence type="predicted"/>
<evidence type="ECO:0000313" key="2">
    <source>
        <dbReference type="EMBL" id="KAK9534181.1"/>
    </source>
</evidence>
<dbReference type="GO" id="GO:0000149">
    <property type="term" value="F:SNARE binding"/>
    <property type="evidence" value="ECO:0007669"/>
    <property type="project" value="TreeGrafter"/>
</dbReference>
<protein>
    <recommendedName>
        <fullName evidence="4">Exocyst complex component Sec6</fullName>
    </recommendedName>
</protein>
<feature type="region of interest" description="Disordered" evidence="1">
    <location>
        <begin position="1"/>
        <end position="55"/>
    </location>
</feature>